<organism evidence="2 3">
    <name type="scientific">Streptomyces orinoci</name>
    <name type="common">Streptoverticillium orinoci</name>
    <dbReference type="NCBI Taxonomy" id="67339"/>
    <lineage>
        <taxon>Bacteria</taxon>
        <taxon>Bacillati</taxon>
        <taxon>Actinomycetota</taxon>
        <taxon>Actinomycetes</taxon>
        <taxon>Kitasatosporales</taxon>
        <taxon>Streptomycetaceae</taxon>
        <taxon>Streptomyces</taxon>
    </lineage>
</organism>
<dbReference type="Proteomes" id="UP001552594">
    <property type="component" value="Unassembled WGS sequence"/>
</dbReference>
<name>A0ABV3K3Q6_STRON</name>
<evidence type="ECO:0000313" key="2">
    <source>
        <dbReference type="EMBL" id="MEV5509568.1"/>
    </source>
</evidence>
<reference evidence="2 3" key="1">
    <citation type="submission" date="2024-06" db="EMBL/GenBank/DDBJ databases">
        <title>The Natural Products Discovery Center: Release of the First 8490 Sequenced Strains for Exploring Actinobacteria Biosynthetic Diversity.</title>
        <authorList>
            <person name="Kalkreuter E."/>
            <person name="Kautsar S.A."/>
            <person name="Yang D."/>
            <person name="Bader C.D."/>
            <person name="Teijaro C.N."/>
            <person name="Fluegel L."/>
            <person name="Davis C.M."/>
            <person name="Simpson J.R."/>
            <person name="Lauterbach L."/>
            <person name="Steele A.D."/>
            <person name="Gui C."/>
            <person name="Meng S."/>
            <person name="Li G."/>
            <person name="Viehrig K."/>
            <person name="Ye F."/>
            <person name="Su P."/>
            <person name="Kiefer A.F."/>
            <person name="Nichols A."/>
            <person name="Cepeda A.J."/>
            <person name="Yan W."/>
            <person name="Fan B."/>
            <person name="Jiang Y."/>
            <person name="Adhikari A."/>
            <person name="Zheng C.-J."/>
            <person name="Schuster L."/>
            <person name="Cowan T.M."/>
            <person name="Smanski M.J."/>
            <person name="Chevrette M.G."/>
            <person name="De Carvalho L.P.S."/>
            <person name="Shen B."/>
        </authorList>
    </citation>
    <scope>NUCLEOTIDE SEQUENCE [LARGE SCALE GENOMIC DNA]</scope>
    <source>
        <strain evidence="2 3">NPDC052347</strain>
    </source>
</reference>
<accession>A0ABV3K3Q6</accession>
<evidence type="ECO:0000256" key="1">
    <source>
        <dbReference type="SAM" id="MobiDB-lite"/>
    </source>
</evidence>
<proteinExistence type="predicted"/>
<sequence>MTREILPAPGAAPDQHMTVSGTRTEPHLRLDAAPREITHLVCCRAPSWRRTLCGAESDTVNVAAETLCTMCVEQIETMWPGWRADPEWFCPVDGRSCPDEHEIDLRIAWESGPPAR</sequence>
<dbReference type="RefSeq" id="WP_109281448.1">
    <property type="nucleotide sequence ID" value="NZ_JBFAUK010000022.1"/>
</dbReference>
<comment type="caution">
    <text evidence="2">The sequence shown here is derived from an EMBL/GenBank/DDBJ whole genome shotgun (WGS) entry which is preliminary data.</text>
</comment>
<keyword evidence="3" id="KW-1185">Reference proteome</keyword>
<gene>
    <name evidence="2" type="ORF">AB0L16_24550</name>
</gene>
<evidence type="ECO:0000313" key="3">
    <source>
        <dbReference type="Proteomes" id="UP001552594"/>
    </source>
</evidence>
<dbReference type="EMBL" id="JBFAUK010000022">
    <property type="protein sequence ID" value="MEV5509568.1"/>
    <property type="molecule type" value="Genomic_DNA"/>
</dbReference>
<protein>
    <submittedName>
        <fullName evidence="2">Uncharacterized protein</fullName>
    </submittedName>
</protein>
<feature type="region of interest" description="Disordered" evidence="1">
    <location>
        <begin position="1"/>
        <end position="20"/>
    </location>
</feature>